<reference evidence="1 2" key="1">
    <citation type="journal article" date="2023" name="G3 (Bethesda)">
        <title>A chromosome-length genome assembly and annotation of blackberry (Rubus argutus, cv. 'Hillquist').</title>
        <authorList>
            <person name="Bruna T."/>
            <person name="Aryal R."/>
            <person name="Dudchenko O."/>
            <person name="Sargent D.J."/>
            <person name="Mead D."/>
            <person name="Buti M."/>
            <person name="Cavallini A."/>
            <person name="Hytonen T."/>
            <person name="Andres J."/>
            <person name="Pham M."/>
            <person name="Weisz D."/>
            <person name="Mascagni F."/>
            <person name="Usai G."/>
            <person name="Natali L."/>
            <person name="Bassil N."/>
            <person name="Fernandez G.E."/>
            <person name="Lomsadze A."/>
            <person name="Armour M."/>
            <person name="Olukolu B."/>
            <person name="Poorten T."/>
            <person name="Britton C."/>
            <person name="Davik J."/>
            <person name="Ashrafi H."/>
            <person name="Aiden E.L."/>
            <person name="Borodovsky M."/>
            <person name="Worthington M."/>
        </authorList>
    </citation>
    <scope>NUCLEOTIDE SEQUENCE [LARGE SCALE GENOMIC DNA]</scope>
    <source>
        <strain evidence="1">PI 553951</strain>
    </source>
</reference>
<sequence length="103" mass="10391">MRTDLSCSGADGWMAGLDGGRTAEATGAATRETIGGLGSSQDRCWFNCDAEKRSRSVIVSDGVGVLGKAGLCSGLMGQVMWGRGGVGSGVDDGNCGGSDLVWN</sequence>
<keyword evidence="2" id="KW-1185">Reference proteome</keyword>
<comment type="caution">
    <text evidence="1">The sequence shown here is derived from an EMBL/GenBank/DDBJ whole genome shotgun (WGS) entry which is preliminary data.</text>
</comment>
<evidence type="ECO:0000313" key="2">
    <source>
        <dbReference type="Proteomes" id="UP001457282"/>
    </source>
</evidence>
<dbReference type="EMBL" id="JBEDUW010000002">
    <property type="protein sequence ID" value="KAK9943371.1"/>
    <property type="molecule type" value="Genomic_DNA"/>
</dbReference>
<dbReference type="Proteomes" id="UP001457282">
    <property type="component" value="Unassembled WGS sequence"/>
</dbReference>
<accession>A0AAW1Y3N6</accession>
<dbReference type="AlphaFoldDB" id="A0AAW1Y3N6"/>
<name>A0AAW1Y3N6_RUBAR</name>
<evidence type="ECO:0000313" key="1">
    <source>
        <dbReference type="EMBL" id="KAK9943371.1"/>
    </source>
</evidence>
<gene>
    <name evidence="1" type="ORF">M0R45_008981</name>
</gene>
<organism evidence="1 2">
    <name type="scientific">Rubus argutus</name>
    <name type="common">Southern blackberry</name>
    <dbReference type="NCBI Taxonomy" id="59490"/>
    <lineage>
        <taxon>Eukaryota</taxon>
        <taxon>Viridiplantae</taxon>
        <taxon>Streptophyta</taxon>
        <taxon>Embryophyta</taxon>
        <taxon>Tracheophyta</taxon>
        <taxon>Spermatophyta</taxon>
        <taxon>Magnoliopsida</taxon>
        <taxon>eudicotyledons</taxon>
        <taxon>Gunneridae</taxon>
        <taxon>Pentapetalae</taxon>
        <taxon>rosids</taxon>
        <taxon>fabids</taxon>
        <taxon>Rosales</taxon>
        <taxon>Rosaceae</taxon>
        <taxon>Rosoideae</taxon>
        <taxon>Rosoideae incertae sedis</taxon>
        <taxon>Rubus</taxon>
    </lineage>
</organism>
<protein>
    <submittedName>
        <fullName evidence="1">Uncharacterized protein</fullName>
    </submittedName>
</protein>
<proteinExistence type="predicted"/>